<evidence type="ECO:0000313" key="1">
    <source>
        <dbReference type="EMBL" id="RLL12466.1"/>
    </source>
</evidence>
<gene>
    <name evidence="1" type="ORF">D4A47_05705</name>
</gene>
<dbReference type="EMBL" id="RCHT01000006">
    <property type="protein sequence ID" value="RLL12466.1"/>
    <property type="molecule type" value="Genomic_DNA"/>
</dbReference>
<keyword evidence="2" id="KW-1185">Reference proteome</keyword>
<accession>A0A498CW51</accession>
<protein>
    <submittedName>
        <fullName evidence="1">Uncharacterized protein</fullName>
    </submittedName>
</protein>
<dbReference type="Proteomes" id="UP000276301">
    <property type="component" value="Unassembled WGS sequence"/>
</dbReference>
<dbReference type="AlphaFoldDB" id="A0A498CW51"/>
<evidence type="ECO:0000313" key="2">
    <source>
        <dbReference type="Proteomes" id="UP000276301"/>
    </source>
</evidence>
<organism evidence="1 2">
    <name type="scientific">Anaerotruncus massiliensis</name>
    <name type="common">ex Liu et al. 2021</name>
    <dbReference type="NCBI Taxonomy" id="2321404"/>
    <lineage>
        <taxon>Bacteria</taxon>
        <taxon>Bacillati</taxon>
        <taxon>Bacillota</taxon>
        <taxon>Clostridia</taxon>
        <taxon>Eubacteriales</taxon>
        <taxon>Oscillospiraceae</taxon>
        <taxon>Anaerotruncus</taxon>
    </lineage>
</organism>
<sequence length="59" mass="6611">MDVYKEMYLRLFNEMTDIKDLASGMATQASEIGYRVKAAQAAVEEMFLAAEEKKEAGTD</sequence>
<dbReference type="RefSeq" id="WP_121586533.1">
    <property type="nucleotide sequence ID" value="NZ_RCHT01000006.1"/>
</dbReference>
<proteinExistence type="predicted"/>
<comment type="caution">
    <text evidence="1">The sequence shown here is derived from an EMBL/GenBank/DDBJ whole genome shotgun (WGS) entry which is preliminary data.</text>
</comment>
<reference evidence="1 2" key="1">
    <citation type="submission" date="2018-10" db="EMBL/GenBank/DDBJ databases">
        <title>Anaerotruncus faecis sp. nov., isolated from human feces.</title>
        <authorList>
            <person name="Wang Y.-J."/>
        </authorList>
    </citation>
    <scope>NUCLEOTIDE SEQUENCE [LARGE SCALE GENOMIC DNA]</scope>
    <source>
        <strain evidence="1 2">22A2-44</strain>
    </source>
</reference>
<name>A0A498CW51_9FIRM</name>